<evidence type="ECO:0000313" key="6">
    <source>
        <dbReference type="Proteomes" id="UP000198964"/>
    </source>
</evidence>
<dbReference type="RefSeq" id="WP_244525768.1">
    <property type="nucleotide sequence ID" value="NZ_FONW01000018.1"/>
</dbReference>
<reference evidence="5 6" key="1">
    <citation type="submission" date="2016-10" db="EMBL/GenBank/DDBJ databases">
        <authorList>
            <person name="de Groot N.N."/>
        </authorList>
    </citation>
    <scope>NUCLEOTIDE SEQUENCE [LARGE SCALE GENOMIC DNA]</scope>
    <source>
        <strain evidence="5 6">CGMCC 1.9156</strain>
    </source>
</reference>
<dbReference type="PIRSF" id="PIRSF019455">
    <property type="entry name" value="CopR_AtkY"/>
    <property type="match status" value="1"/>
</dbReference>
<dbReference type="AlphaFoldDB" id="A0A1I2M3S6"/>
<keyword evidence="6" id="KW-1185">Reference proteome</keyword>
<sequence length="129" mass="14981">MGMIQLTKAEEQVMQYVWQLKETVIKDVVDQFDDPKPAYTTVATVLSVLEKKGFVARRKVGNTNLFTPAISRKDYTKFQFSSLLKNYFNGSFPKMATFFARENQLDIEDLEMILKQTEEELKNDTPKNK</sequence>
<dbReference type="Proteomes" id="UP000198964">
    <property type="component" value="Unassembled WGS sequence"/>
</dbReference>
<evidence type="ECO:0000256" key="3">
    <source>
        <dbReference type="ARBA" id="ARBA00023125"/>
    </source>
</evidence>
<dbReference type="STRING" id="655355.SAMN05216283_11824"/>
<dbReference type="Gene3D" id="1.10.4040.10">
    <property type="entry name" value="Penicillinase repressor domain"/>
    <property type="match status" value="1"/>
</dbReference>
<accession>A0A1I2M3S6</accession>
<keyword evidence="2" id="KW-0805">Transcription regulation</keyword>
<proteinExistence type="inferred from homology"/>
<dbReference type="SUPFAM" id="SSF46785">
    <property type="entry name" value="Winged helix' DNA-binding domain"/>
    <property type="match status" value="1"/>
</dbReference>
<dbReference type="GO" id="GO:0045892">
    <property type="term" value="P:negative regulation of DNA-templated transcription"/>
    <property type="evidence" value="ECO:0007669"/>
    <property type="project" value="InterPro"/>
</dbReference>
<name>A0A1I2M3S6_9BACT</name>
<dbReference type="InterPro" id="IPR036388">
    <property type="entry name" value="WH-like_DNA-bd_sf"/>
</dbReference>
<keyword evidence="4" id="KW-0804">Transcription</keyword>
<keyword evidence="3" id="KW-0238">DNA-binding</keyword>
<evidence type="ECO:0000256" key="4">
    <source>
        <dbReference type="ARBA" id="ARBA00023163"/>
    </source>
</evidence>
<organism evidence="5 6">
    <name type="scientific">Sunxiuqinia elliptica</name>
    <dbReference type="NCBI Taxonomy" id="655355"/>
    <lineage>
        <taxon>Bacteria</taxon>
        <taxon>Pseudomonadati</taxon>
        <taxon>Bacteroidota</taxon>
        <taxon>Bacteroidia</taxon>
        <taxon>Marinilabiliales</taxon>
        <taxon>Prolixibacteraceae</taxon>
        <taxon>Sunxiuqinia</taxon>
    </lineage>
</organism>
<protein>
    <submittedName>
        <fullName evidence="5">Predicted transcriptional regulator</fullName>
    </submittedName>
</protein>
<evidence type="ECO:0000313" key="5">
    <source>
        <dbReference type="EMBL" id="SFF85510.1"/>
    </source>
</evidence>
<dbReference type="InterPro" id="IPR036390">
    <property type="entry name" value="WH_DNA-bd_sf"/>
</dbReference>
<dbReference type="EMBL" id="FONW01000018">
    <property type="protein sequence ID" value="SFF85510.1"/>
    <property type="molecule type" value="Genomic_DNA"/>
</dbReference>
<dbReference type="Pfam" id="PF03965">
    <property type="entry name" value="Penicillinase_R"/>
    <property type="match status" value="1"/>
</dbReference>
<dbReference type="InterPro" id="IPR005650">
    <property type="entry name" value="BlaI_family"/>
</dbReference>
<dbReference type="Gene3D" id="1.10.10.10">
    <property type="entry name" value="Winged helix-like DNA-binding domain superfamily/Winged helix DNA-binding domain"/>
    <property type="match status" value="1"/>
</dbReference>
<evidence type="ECO:0000256" key="2">
    <source>
        <dbReference type="ARBA" id="ARBA00023015"/>
    </source>
</evidence>
<dbReference type="GO" id="GO:0003677">
    <property type="term" value="F:DNA binding"/>
    <property type="evidence" value="ECO:0007669"/>
    <property type="project" value="UniProtKB-KW"/>
</dbReference>
<gene>
    <name evidence="5" type="ORF">SAMN05216283_11824</name>
</gene>
<evidence type="ECO:0000256" key="1">
    <source>
        <dbReference type="ARBA" id="ARBA00011046"/>
    </source>
</evidence>
<comment type="similarity">
    <text evidence="1">Belongs to the BlaI transcriptional regulatory family.</text>
</comment>